<proteinExistence type="predicted"/>
<dbReference type="PROSITE" id="PS51831">
    <property type="entry name" value="HD"/>
    <property type="match status" value="1"/>
</dbReference>
<dbReference type="SUPFAM" id="SSF109604">
    <property type="entry name" value="HD-domain/PDEase-like"/>
    <property type="match status" value="1"/>
</dbReference>
<evidence type="ECO:0000259" key="2">
    <source>
        <dbReference type="PROSITE" id="PS51831"/>
    </source>
</evidence>
<keyword evidence="1" id="KW-0378">Hydrolase</keyword>
<dbReference type="InterPro" id="IPR006674">
    <property type="entry name" value="HD_domain"/>
</dbReference>
<dbReference type="InterPro" id="IPR027432">
    <property type="entry name" value="dGTP_triphosphohydrolase_C"/>
</dbReference>
<evidence type="ECO:0000256" key="1">
    <source>
        <dbReference type="ARBA" id="ARBA00022801"/>
    </source>
</evidence>
<dbReference type="CDD" id="cd00077">
    <property type="entry name" value="HDc"/>
    <property type="match status" value="1"/>
</dbReference>
<sequence>MDWAKLLDGRRLQDTRYEERPNRPSYLQDADRITFSAPFRRLANKTQVHPLYENDHIHHRLIHSLETSSVGRSLGIEIGDWLEENKKVEAGDRHRIAGIVGAACLAHDIGNPPFGHSGEAAIGQWFEDRFSEGRALFAELEPSLQAEFNEFEGNAQGFRIITRLEMRRNKGGMRLSRGVLGAFTKYPVTASVKNRLESNYCGLKKFGIFESDMPQFEEVASAVGLPQVIHEKGTSWRRHPLVFLVEAADDICYNILDMEDAHTSGDFSFDAVFKLLAPLAELDMDYVKDMLPEEAIALARALGIGNAIIACVEAFKENYAAIMDGTFSGALIDVSSKAGEFQEIKILSKERLFTSPRKTELEVQGRNVVHKVLDGVSEIYEQLQANGWQVTNLSSYHRQLIKAAGVDIRDVDSPYTALHSLADFTSGMTDRYAVKVARMLSGG</sequence>
<dbReference type="PANTHER" id="PTHR11373">
    <property type="entry name" value="DEOXYNUCLEOSIDE TRIPHOSPHATE TRIPHOSPHOHYDROLASE"/>
    <property type="match status" value="1"/>
</dbReference>
<name>A0ABU8TLE1_9HYPH</name>
<evidence type="ECO:0000313" key="3">
    <source>
        <dbReference type="EMBL" id="MEJ8474978.1"/>
    </source>
</evidence>
<evidence type="ECO:0000313" key="4">
    <source>
        <dbReference type="Proteomes" id="UP001385499"/>
    </source>
</evidence>
<dbReference type="InterPro" id="IPR006261">
    <property type="entry name" value="dGTPase"/>
</dbReference>
<dbReference type="NCBIfam" id="TIGR01353">
    <property type="entry name" value="dGTP_triPase"/>
    <property type="match status" value="1"/>
</dbReference>
<dbReference type="SMART" id="SM00471">
    <property type="entry name" value="HDc"/>
    <property type="match status" value="1"/>
</dbReference>
<dbReference type="Gene3D" id="1.10.3210.10">
    <property type="entry name" value="Hypothetical protein af1432"/>
    <property type="match status" value="1"/>
</dbReference>
<dbReference type="InterPro" id="IPR003607">
    <property type="entry name" value="HD/PDEase_dom"/>
</dbReference>
<dbReference type="PANTHER" id="PTHR11373:SF32">
    <property type="entry name" value="DEOXYGUANOSINETRIPHOSPHATE TRIPHOSPHOHYDROLASE"/>
    <property type="match status" value="1"/>
</dbReference>
<dbReference type="Proteomes" id="UP001385499">
    <property type="component" value="Unassembled WGS sequence"/>
</dbReference>
<dbReference type="InterPro" id="IPR023293">
    <property type="entry name" value="dGTP_triP_hydro_central_sf"/>
</dbReference>
<dbReference type="Gene3D" id="1.10.3410.10">
    <property type="entry name" value="putative deoxyguanosinetriphosphate triphosphohydrolase like domain"/>
    <property type="match status" value="1"/>
</dbReference>
<dbReference type="InterPro" id="IPR050135">
    <property type="entry name" value="dGTPase-like"/>
</dbReference>
<gene>
    <name evidence="3" type="primary">dgt</name>
    <name evidence="3" type="ORF">V6575_12845</name>
</gene>
<feature type="domain" description="HD" evidence="2">
    <location>
        <begin position="60"/>
        <end position="254"/>
    </location>
</feature>
<organism evidence="3 4">
    <name type="scientific">Roseibium algae</name>
    <dbReference type="NCBI Taxonomy" id="3123038"/>
    <lineage>
        <taxon>Bacteria</taxon>
        <taxon>Pseudomonadati</taxon>
        <taxon>Pseudomonadota</taxon>
        <taxon>Alphaproteobacteria</taxon>
        <taxon>Hyphomicrobiales</taxon>
        <taxon>Stappiaceae</taxon>
        <taxon>Roseibium</taxon>
    </lineage>
</organism>
<dbReference type="Gene3D" id="1.10.3550.10">
    <property type="entry name" value="eoxyguanosinetriphosphate triphosphohydrolase domain-like"/>
    <property type="match status" value="1"/>
</dbReference>
<comment type="caution">
    <text evidence="3">The sequence shown here is derived from an EMBL/GenBank/DDBJ whole genome shotgun (WGS) entry which is preliminary data.</text>
</comment>
<keyword evidence="4" id="KW-1185">Reference proteome</keyword>
<dbReference type="RefSeq" id="WP_340274808.1">
    <property type="nucleotide sequence ID" value="NZ_JBAKIA010000007.1"/>
</dbReference>
<dbReference type="Pfam" id="PF01966">
    <property type="entry name" value="HD"/>
    <property type="match status" value="1"/>
</dbReference>
<protein>
    <submittedName>
        <fullName evidence="3">DNTP triphosphohydrolase</fullName>
    </submittedName>
</protein>
<dbReference type="EMBL" id="JBAKIA010000007">
    <property type="protein sequence ID" value="MEJ8474978.1"/>
    <property type="molecule type" value="Genomic_DNA"/>
</dbReference>
<reference evidence="3 4" key="1">
    <citation type="submission" date="2024-02" db="EMBL/GenBank/DDBJ databases">
        <title>Roseibium algae sp. nov., isolated from marine alga (Grateloupia sp.), showing potential in myo-inositol conversion.</title>
        <authorList>
            <person name="Wang Y."/>
        </authorList>
    </citation>
    <scope>NUCLEOTIDE SEQUENCE [LARGE SCALE GENOMIC DNA]</scope>
    <source>
        <strain evidence="3 4">H3510</strain>
    </source>
</reference>
<accession>A0ABU8TLE1</accession>